<evidence type="ECO:0000313" key="1">
    <source>
        <dbReference type="EMBL" id="EAQ12453.1"/>
    </source>
</evidence>
<dbReference type="Proteomes" id="UP000002931">
    <property type="component" value="Unassembled WGS sequence"/>
</dbReference>
<dbReference type="EMBL" id="AAMT01000008">
    <property type="protein sequence ID" value="EAQ12453.1"/>
    <property type="molecule type" value="Genomic_DNA"/>
</dbReference>
<protein>
    <submittedName>
        <fullName evidence="1">Uncharacterized protein</fullName>
    </submittedName>
</protein>
<keyword evidence="2" id="KW-1185">Reference proteome</keyword>
<name>A3VGP8_9RHOB</name>
<dbReference type="AlphaFoldDB" id="A3VGP8"/>
<dbReference type="HOGENOM" id="CLU_3414799_0_0_5"/>
<proteinExistence type="predicted"/>
<organism evidence="1 2">
    <name type="scientific">Maritimibacter alkaliphilus HTCC2654</name>
    <dbReference type="NCBI Taxonomy" id="314271"/>
    <lineage>
        <taxon>Bacteria</taxon>
        <taxon>Pseudomonadati</taxon>
        <taxon>Pseudomonadota</taxon>
        <taxon>Alphaproteobacteria</taxon>
        <taxon>Rhodobacterales</taxon>
        <taxon>Roseobacteraceae</taxon>
        <taxon>Maritimibacter</taxon>
    </lineage>
</organism>
<accession>A3VGP8</accession>
<sequence>MQADGIGGALVRVFVQFRNKAGQLLVG</sequence>
<comment type="caution">
    <text evidence="1">The sequence shown here is derived from an EMBL/GenBank/DDBJ whole genome shotgun (WGS) entry which is preliminary data.</text>
</comment>
<gene>
    <name evidence="1" type="ORF">RB2654_14245</name>
</gene>
<reference evidence="1 2" key="1">
    <citation type="journal article" date="2010" name="J. Bacteriol.">
        <title>Genome sequences of Pelagibaca bermudensis HTCC2601T and Maritimibacter alkaliphilus HTCC2654T, the type strains of two marine Roseobacter genera.</title>
        <authorList>
            <person name="Thrash J.C."/>
            <person name="Cho J.C."/>
            <person name="Ferriera S."/>
            <person name="Johnson J."/>
            <person name="Vergin K.L."/>
            <person name="Giovannoni S.J."/>
        </authorList>
    </citation>
    <scope>NUCLEOTIDE SEQUENCE [LARGE SCALE GENOMIC DNA]</scope>
    <source>
        <strain evidence="1 2">HTCC2654</strain>
    </source>
</reference>
<evidence type="ECO:0000313" key="2">
    <source>
        <dbReference type="Proteomes" id="UP000002931"/>
    </source>
</evidence>